<dbReference type="InterPro" id="IPR036259">
    <property type="entry name" value="MFS_trans_sf"/>
</dbReference>
<dbReference type="InterPro" id="IPR005828">
    <property type="entry name" value="MFS_sugar_transport-like"/>
</dbReference>
<dbReference type="Pfam" id="PF00083">
    <property type="entry name" value="Sugar_tr"/>
    <property type="match status" value="1"/>
</dbReference>
<keyword evidence="6" id="KW-1185">Reference proteome</keyword>
<sequence length="134" mass="14777">MVFFFGKIKTGLYSGHVFFRTIAAIDARQNERRWAAVFSQARGGIADATPRLIFYCLVYAMGSIFFGYDGASFGGVQAMTPFINKFGAFSQTKRAYYLPSRTASLMNSLPLLGKFTGTVIVGPTIELFRQNTGV</sequence>
<dbReference type="Gene3D" id="1.20.1250.20">
    <property type="entry name" value="MFS general substrate transporter like domains"/>
    <property type="match status" value="1"/>
</dbReference>
<name>A0ABR4F517_9PEZI</name>
<keyword evidence="4" id="KW-0472">Membrane</keyword>
<gene>
    <name evidence="5" type="ORF">FJTKL_01094</name>
</gene>
<evidence type="ECO:0000256" key="4">
    <source>
        <dbReference type="ARBA" id="ARBA00023136"/>
    </source>
</evidence>
<protein>
    <submittedName>
        <fullName evidence="5">Uncharacterized protein</fullName>
    </submittedName>
</protein>
<keyword evidence="3" id="KW-1133">Transmembrane helix</keyword>
<evidence type="ECO:0000313" key="5">
    <source>
        <dbReference type="EMBL" id="KAL2289777.1"/>
    </source>
</evidence>
<comment type="subcellular location">
    <subcellularLocation>
        <location evidence="1">Membrane</location>
    </subcellularLocation>
</comment>
<proteinExistence type="predicted"/>
<evidence type="ECO:0000256" key="3">
    <source>
        <dbReference type="ARBA" id="ARBA00022989"/>
    </source>
</evidence>
<accession>A0ABR4F517</accession>
<evidence type="ECO:0000313" key="6">
    <source>
        <dbReference type="Proteomes" id="UP001600888"/>
    </source>
</evidence>
<reference evidence="5 6" key="1">
    <citation type="submission" date="2024-03" db="EMBL/GenBank/DDBJ databases">
        <title>A high-quality draft genome sequence of Diaporthe vaccinii, a causative agent of upright dieback and viscid rot disease in cranberry plants.</title>
        <authorList>
            <person name="Sarrasin M."/>
            <person name="Lang B.F."/>
            <person name="Burger G."/>
        </authorList>
    </citation>
    <scope>NUCLEOTIDE SEQUENCE [LARGE SCALE GENOMIC DNA]</scope>
    <source>
        <strain evidence="5 6">IS7</strain>
    </source>
</reference>
<evidence type="ECO:0000256" key="1">
    <source>
        <dbReference type="ARBA" id="ARBA00004370"/>
    </source>
</evidence>
<dbReference type="Proteomes" id="UP001600888">
    <property type="component" value="Unassembled WGS sequence"/>
</dbReference>
<comment type="caution">
    <text evidence="5">The sequence shown here is derived from an EMBL/GenBank/DDBJ whole genome shotgun (WGS) entry which is preliminary data.</text>
</comment>
<organism evidence="5 6">
    <name type="scientific">Diaporthe vaccinii</name>
    <dbReference type="NCBI Taxonomy" id="105482"/>
    <lineage>
        <taxon>Eukaryota</taxon>
        <taxon>Fungi</taxon>
        <taxon>Dikarya</taxon>
        <taxon>Ascomycota</taxon>
        <taxon>Pezizomycotina</taxon>
        <taxon>Sordariomycetes</taxon>
        <taxon>Sordariomycetidae</taxon>
        <taxon>Diaporthales</taxon>
        <taxon>Diaporthaceae</taxon>
        <taxon>Diaporthe</taxon>
        <taxon>Diaporthe eres species complex</taxon>
    </lineage>
</organism>
<dbReference type="EMBL" id="JBAWTH010000011">
    <property type="protein sequence ID" value="KAL2289777.1"/>
    <property type="molecule type" value="Genomic_DNA"/>
</dbReference>
<evidence type="ECO:0000256" key="2">
    <source>
        <dbReference type="ARBA" id="ARBA00022692"/>
    </source>
</evidence>
<dbReference type="EMBL" id="JBAWTH010000011">
    <property type="protein sequence ID" value="KAL2289776.1"/>
    <property type="molecule type" value="Genomic_DNA"/>
</dbReference>
<keyword evidence="2" id="KW-0812">Transmembrane</keyword>